<dbReference type="Proteomes" id="UP001497535">
    <property type="component" value="Unassembled WGS sequence"/>
</dbReference>
<evidence type="ECO:0000313" key="1">
    <source>
        <dbReference type="EMBL" id="CAK5054651.1"/>
    </source>
</evidence>
<reference evidence="1" key="1">
    <citation type="submission" date="2023-11" db="EMBL/GenBank/DDBJ databases">
        <authorList>
            <person name="Poullet M."/>
        </authorList>
    </citation>
    <scope>NUCLEOTIDE SEQUENCE</scope>
    <source>
        <strain evidence="1">E1834</strain>
    </source>
</reference>
<protein>
    <submittedName>
        <fullName evidence="1">Uncharacterized protein</fullName>
    </submittedName>
</protein>
<sequence length="118" mass="14152">MHLLQPEVQLDIFKYLNFKQLLNIQQTNRFYKNFINEYEEKLARKKSHGLTADCISCLDYYNLYTPEPKLYDFQISEELEKKWKCGIEESIPMFLYQDNININIIAFEIKESTDLEPG</sequence>
<dbReference type="EMBL" id="CAVMJV010000015">
    <property type="protein sequence ID" value="CAK5054651.1"/>
    <property type="molecule type" value="Genomic_DNA"/>
</dbReference>
<keyword evidence="2" id="KW-1185">Reference proteome</keyword>
<comment type="caution">
    <text evidence="1">The sequence shown here is derived from an EMBL/GenBank/DDBJ whole genome shotgun (WGS) entry which is preliminary data.</text>
</comment>
<proteinExistence type="predicted"/>
<evidence type="ECO:0000313" key="2">
    <source>
        <dbReference type="Proteomes" id="UP001497535"/>
    </source>
</evidence>
<organism evidence="1 2">
    <name type="scientific">Meloidogyne enterolobii</name>
    <name type="common">Root-knot nematode worm</name>
    <name type="synonym">Meloidogyne mayaguensis</name>
    <dbReference type="NCBI Taxonomy" id="390850"/>
    <lineage>
        <taxon>Eukaryota</taxon>
        <taxon>Metazoa</taxon>
        <taxon>Ecdysozoa</taxon>
        <taxon>Nematoda</taxon>
        <taxon>Chromadorea</taxon>
        <taxon>Rhabditida</taxon>
        <taxon>Tylenchina</taxon>
        <taxon>Tylenchomorpha</taxon>
        <taxon>Tylenchoidea</taxon>
        <taxon>Meloidogynidae</taxon>
        <taxon>Meloidogyninae</taxon>
        <taxon>Meloidogyne</taxon>
    </lineage>
</organism>
<gene>
    <name evidence="1" type="ORF">MENTE1834_LOCUS14468</name>
</gene>
<name>A0ACB0YNV1_MELEN</name>
<accession>A0ACB0YNV1</accession>